<protein>
    <submittedName>
        <fullName evidence="1">Uncharacterized protein</fullName>
    </submittedName>
</protein>
<name>A0AAW1VAZ6_9CUCU</name>
<accession>A0AAW1VAZ6</accession>
<gene>
    <name evidence="1" type="ORF">WA026_020532</name>
</gene>
<proteinExistence type="predicted"/>
<dbReference type="Proteomes" id="UP001431783">
    <property type="component" value="Unassembled WGS sequence"/>
</dbReference>
<evidence type="ECO:0000313" key="2">
    <source>
        <dbReference type="Proteomes" id="UP001431783"/>
    </source>
</evidence>
<organism evidence="1 2">
    <name type="scientific">Henosepilachna vigintioctopunctata</name>
    <dbReference type="NCBI Taxonomy" id="420089"/>
    <lineage>
        <taxon>Eukaryota</taxon>
        <taxon>Metazoa</taxon>
        <taxon>Ecdysozoa</taxon>
        <taxon>Arthropoda</taxon>
        <taxon>Hexapoda</taxon>
        <taxon>Insecta</taxon>
        <taxon>Pterygota</taxon>
        <taxon>Neoptera</taxon>
        <taxon>Endopterygota</taxon>
        <taxon>Coleoptera</taxon>
        <taxon>Polyphaga</taxon>
        <taxon>Cucujiformia</taxon>
        <taxon>Coccinelloidea</taxon>
        <taxon>Coccinellidae</taxon>
        <taxon>Epilachninae</taxon>
        <taxon>Epilachnini</taxon>
        <taxon>Henosepilachna</taxon>
    </lineage>
</organism>
<sequence length="92" mass="10647">MFDINTLKIDIRNGMTFICKPLHFSKEMGYVYDCNSSPGSPSSNSHFLGFSFKRPSPDRPTPHLSSLRRPSSILLNLQNDHEEWLLKCERFD</sequence>
<reference evidence="1 2" key="1">
    <citation type="submission" date="2023-03" db="EMBL/GenBank/DDBJ databases">
        <title>Genome insight into feeding habits of ladybird beetles.</title>
        <authorList>
            <person name="Li H.-S."/>
            <person name="Huang Y.-H."/>
            <person name="Pang H."/>
        </authorList>
    </citation>
    <scope>NUCLEOTIDE SEQUENCE [LARGE SCALE GENOMIC DNA]</scope>
    <source>
        <strain evidence="1">SYSU_2023b</strain>
        <tissue evidence="1">Whole body</tissue>
    </source>
</reference>
<dbReference type="AlphaFoldDB" id="A0AAW1VAZ6"/>
<dbReference type="EMBL" id="JARQZJ010000135">
    <property type="protein sequence ID" value="KAK9892549.1"/>
    <property type="molecule type" value="Genomic_DNA"/>
</dbReference>
<comment type="caution">
    <text evidence="1">The sequence shown here is derived from an EMBL/GenBank/DDBJ whole genome shotgun (WGS) entry which is preliminary data.</text>
</comment>
<keyword evidence="2" id="KW-1185">Reference proteome</keyword>
<evidence type="ECO:0000313" key="1">
    <source>
        <dbReference type="EMBL" id="KAK9892549.1"/>
    </source>
</evidence>